<evidence type="ECO:0000313" key="6">
    <source>
        <dbReference type="Proteomes" id="UP001190700"/>
    </source>
</evidence>
<dbReference type="Pfam" id="PF00400">
    <property type="entry name" value="WD40"/>
    <property type="match status" value="2"/>
</dbReference>
<protein>
    <submittedName>
        <fullName evidence="5">Uncharacterized protein</fullName>
    </submittedName>
</protein>
<dbReference type="PANTHER" id="PTHR22847">
    <property type="entry name" value="WD40 REPEAT PROTEIN"/>
    <property type="match status" value="1"/>
</dbReference>
<feature type="region of interest" description="Disordered" evidence="4">
    <location>
        <begin position="1"/>
        <end position="24"/>
    </location>
</feature>
<dbReference type="AlphaFoldDB" id="A0AAE0GKG3"/>
<keyword evidence="2" id="KW-0677">Repeat</keyword>
<name>A0AAE0GKG3_9CHLO</name>
<dbReference type="SUPFAM" id="SSF50978">
    <property type="entry name" value="WD40 repeat-like"/>
    <property type="match status" value="1"/>
</dbReference>
<dbReference type="EMBL" id="LGRX02004620">
    <property type="protein sequence ID" value="KAK3279899.1"/>
    <property type="molecule type" value="Genomic_DNA"/>
</dbReference>
<dbReference type="Proteomes" id="UP001190700">
    <property type="component" value="Unassembled WGS sequence"/>
</dbReference>
<keyword evidence="1 3" id="KW-0853">WD repeat</keyword>
<feature type="repeat" description="WD" evidence="3">
    <location>
        <begin position="301"/>
        <end position="333"/>
    </location>
</feature>
<dbReference type="GO" id="GO:1990234">
    <property type="term" value="C:transferase complex"/>
    <property type="evidence" value="ECO:0007669"/>
    <property type="project" value="UniProtKB-ARBA"/>
</dbReference>
<dbReference type="PROSITE" id="PS50082">
    <property type="entry name" value="WD_REPEATS_2"/>
    <property type="match status" value="2"/>
</dbReference>
<proteinExistence type="predicted"/>
<comment type="caution">
    <text evidence="5">The sequence shown here is derived from an EMBL/GenBank/DDBJ whole genome shotgun (WGS) entry which is preliminary data.</text>
</comment>
<feature type="repeat" description="WD" evidence="3">
    <location>
        <begin position="44"/>
        <end position="86"/>
    </location>
</feature>
<organism evidence="5 6">
    <name type="scientific">Cymbomonas tetramitiformis</name>
    <dbReference type="NCBI Taxonomy" id="36881"/>
    <lineage>
        <taxon>Eukaryota</taxon>
        <taxon>Viridiplantae</taxon>
        <taxon>Chlorophyta</taxon>
        <taxon>Pyramimonadophyceae</taxon>
        <taxon>Pyramimonadales</taxon>
        <taxon>Pyramimonadaceae</taxon>
        <taxon>Cymbomonas</taxon>
    </lineage>
</organism>
<reference evidence="5 6" key="1">
    <citation type="journal article" date="2015" name="Genome Biol. Evol.">
        <title>Comparative Genomics of a Bacterivorous Green Alga Reveals Evolutionary Causalities and Consequences of Phago-Mixotrophic Mode of Nutrition.</title>
        <authorList>
            <person name="Burns J.A."/>
            <person name="Paasch A."/>
            <person name="Narechania A."/>
            <person name="Kim E."/>
        </authorList>
    </citation>
    <scope>NUCLEOTIDE SEQUENCE [LARGE SCALE GENOMIC DNA]</scope>
    <source>
        <strain evidence="5 6">PLY_AMNH</strain>
    </source>
</reference>
<dbReference type="InterPro" id="IPR001680">
    <property type="entry name" value="WD40_rpt"/>
</dbReference>
<dbReference type="PANTHER" id="PTHR22847:SF637">
    <property type="entry name" value="WD REPEAT DOMAIN 5B"/>
    <property type="match status" value="1"/>
</dbReference>
<gene>
    <name evidence="5" type="ORF">CYMTET_12237</name>
</gene>
<evidence type="ECO:0000256" key="4">
    <source>
        <dbReference type="SAM" id="MobiDB-lite"/>
    </source>
</evidence>
<accession>A0AAE0GKG3</accession>
<dbReference type="SMART" id="SM00320">
    <property type="entry name" value="WD40"/>
    <property type="match status" value="6"/>
</dbReference>
<feature type="compositionally biased region" description="Basic residues" evidence="4">
    <location>
        <begin position="131"/>
        <end position="143"/>
    </location>
</feature>
<sequence>MPPKPAAKKPAAKGKKKGKATPEPPIVLAPPIPLVLIARLKLKLDAHTATVSTLFMGDFDKSTLYSAGSDNKIIFWDVQTMQPKLQLQGSTEYGGTLELAVTEQWYQPPPPVLPQPVEPPPPPPVYDSKGKLKKQKPPPKKKVKEPPPPPTPNPIQVLTLITTTSRGFLQVWQVVGLREYIDNSLLREYQLQYPVEGCEPPDELPPPSWACIHTISISSPNGTRYPANALAVQGSTAVYSGGRDHHLRRWDLNTWDCVADLEFSEGINKLHFHGENTLLAGCTDKKIRVVNTQTMEVTHVLTGHHGAVLTITSLQDGQFLSGSGDGTVKFWKLHDRGMPGVLGVWNCTKTLDNGVGVHSLLACGPCQIVVGGSDGAAKLWFWNVHKKNADWECARSITAESKGALGTLFAHDYSLLTAGSDRHIRVYR</sequence>
<keyword evidence="6" id="KW-1185">Reference proteome</keyword>
<dbReference type="InterPro" id="IPR015943">
    <property type="entry name" value="WD40/YVTN_repeat-like_dom_sf"/>
</dbReference>
<evidence type="ECO:0000313" key="5">
    <source>
        <dbReference type="EMBL" id="KAK3279899.1"/>
    </source>
</evidence>
<evidence type="ECO:0000256" key="1">
    <source>
        <dbReference type="ARBA" id="ARBA00022574"/>
    </source>
</evidence>
<evidence type="ECO:0000256" key="2">
    <source>
        <dbReference type="ARBA" id="ARBA00022737"/>
    </source>
</evidence>
<dbReference type="PROSITE" id="PS00678">
    <property type="entry name" value="WD_REPEATS_1"/>
    <property type="match status" value="1"/>
</dbReference>
<feature type="region of interest" description="Disordered" evidence="4">
    <location>
        <begin position="108"/>
        <end position="154"/>
    </location>
</feature>
<evidence type="ECO:0000256" key="3">
    <source>
        <dbReference type="PROSITE-ProRule" id="PRU00221"/>
    </source>
</evidence>
<dbReference type="InterPro" id="IPR019775">
    <property type="entry name" value="WD40_repeat_CS"/>
</dbReference>
<dbReference type="InterPro" id="IPR036322">
    <property type="entry name" value="WD40_repeat_dom_sf"/>
</dbReference>
<dbReference type="PROSITE" id="PS50294">
    <property type="entry name" value="WD_REPEATS_REGION"/>
    <property type="match status" value="1"/>
</dbReference>
<feature type="compositionally biased region" description="Basic residues" evidence="4">
    <location>
        <begin position="1"/>
        <end position="19"/>
    </location>
</feature>
<feature type="compositionally biased region" description="Pro residues" evidence="4">
    <location>
        <begin position="108"/>
        <end position="125"/>
    </location>
</feature>
<dbReference type="Gene3D" id="2.130.10.10">
    <property type="entry name" value="YVTN repeat-like/Quinoprotein amine dehydrogenase"/>
    <property type="match status" value="2"/>
</dbReference>